<accession>A0ABQ5W7Y6</accession>
<keyword evidence="2" id="KW-1185">Reference proteome</keyword>
<dbReference type="Proteomes" id="UP001156691">
    <property type="component" value="Unassembled WGS sequence"/>
</dbReference>
<dbReference type="RefSeq" id="WP_284341593.1">
    <property type="nucleotide sequence ID" value="NZ_BSNS01000018.1"/>
</dbReference>
<proteinExistence type="predicted"/>
<gene>
    <name evidence="1" type="ORF">GCM10010862_34360</name>
</gene>
<protein>
    <submittedName>
        <fullName evidence="1">Uncharacterized protein</fullName>
    </submittedName>
</protein>
<organism evidence="1 2">
    <name type="scientific">Devosia nitrariae</name>
    <dbReference type="NCBI Taxonomy" id="2071872"/>
    <lineage>
        <taxon>Bacteria</taxon>
        <taxon>Pseudomonadati</taxon>
        <taxon>Pseudomonadota</taxon>
        <taxon>Alphaproteobacteria</taxon>
        <taxon>Hyphomicrobiales</taxon>
        <taxon>Devosiaceae</taxon>
        <taxon>Devosia</taxon>
    </lineage>
</organism>
<sequence>MDRLDSRPRGIRYTGKPHVLEDVVVSWARGKLAEACTVRGIEFAPATTPHSAEGFAWLDLIHATDHGTLRTLEIDETRLNPSPEAYLARHAAGRISIVASGARGFGYALTEMAAAMRAGQYDFETDRTVEECPAVPVRGIARAFSSVDEDAGWFHDRGFWAEYLDELACQRFNRFHLAFGMQFNYGTIDPGLTDNYLAFAYPFLLDVPGHAVRVDGLTTAERDRNLEALRHIARETRRRGMTFSLGLWTHAYAFPSPTRHRYPIIGISDATHADYCAAAMRKLLAEVPDIDALTFRVHFEAGIREATQDAFWDPIFEAIADAGRPIEVDMHAKGVGPVLLEAARRRGLRVMLSGKYWAEHLGLPYHQTTIRARETARPVPPGETMSSLASYSRLFTRYGYADYLGEDAETDFIFRMWPGTQKLLLWGDPAFAAGYGRCSTFGGSRGVEFCEPLFFKGRKGGRLGARDPYVRNDLRLTGREWHKYRYTYLLWGRLLYNPDAAPETWQRLLRTDYGAAAEAVEAGLGALSRILPLVSVVHGVGGANNLYWPEIYVDLPISAWLHQQHYDKSYEWDNSAPQNWGRVSAFDPAMFYAINEYVRDVVAGTPDARHTPLEVAAWIDEMVAQGEQVIAVLADSTDGNGAQRRRTLIDMAVLVRLGRFFAGKFRAAVDYGLFQETRDRAAIGSAVRQLEAARSAFGEIAEVVDGVYQSDLVFGTELSEHGHWSMRLNAMDDDLRALRFERDGSRTDPEQTFARLSKTLRHKRAQLPWVRHEPRAFLRGAPHKVHLKVRESVDGAVLHARPVDQSARFARFAMTPDGDGFEATIPAEITGAGFPVMYYFELIVNGLGVLYPGFEKTLANQPYFSIHSTVWKDRHRCRTYR</sequence>
<comment type="caution">
    <text evidence="1">The sequence shown here is derived from an EMBL/GenBank/DDBJ whole genome shotgun (WGS) entry which is preliminary data.</text>
</comment>
<evidence type="ECO:0000313" key="2">
    <source>
        <dbReference type="Proteomes" id="UP001156691"/>
    </source>
</evidence>
<name>A0ABQ5W7Y6_9HYPH</name>
<dbReference type="EMBL" id="BSNS01000018">
    <property type="protein sequence ID" value="GLQ56177.1"/>
    <property type="molecule type" value="Genomic_DNA"/>
</dbReference>
<evidence type="ECO:0000313" key="1">
    <source>
        <dbReference type="EMBL" id="GLQ56177.1"/>
    </source>
</evidence>
<reference evidence="2" key="1">
    <citation type="journal article" date="2019" name="Int. J. Syst. Evol. Microbiol.">
        <title>The Global Catalogue of Microorganisms (GCM) 10K type strain sequencing project: providing services to taxonomists for standard genome sequencing and annotation.</title>
        <authorList>
            <consortium name="The Broad Institute Genomics Platform"/>
            <consortium name="The Broad Institute Genome Sequencing Center for Infectious Disease"/>
            <person name="Wu L."/>
            <person name="Ma J."/>
        </authorList>
    </citation>
    <scope>NUCLEOTIDE SEQUENCE [LARGE SCALE GENOMIC DNA]</scope>
    <source>
        <strain evidence="2">NBRC 112416</strain>
    </source>
</reference>